<dbReference type="AlphaFoldDB" id="A0AAQ3UFI1"/>
<dbReference type="PANTHER" id="PTHR46915:SF1">
    <property type="entry name" value="UBIQUITIN-LIKE PROTEASE FAMILY PROFILE DOMAIN-CONTAINING PROTEIN"/>
    <property type="match status" value="1"/>
</dbReference>
<proteinExistence type="inferred from homology"/>
<evidence type="ECO:0000256" key="1">
    <source>
        <dbReference type="ARBA" id="ARBA00005234"/>
    </source>
</evidence>
<feature type="domain" description="Ubiquitin-like protease family profile" evidence="6">
    <location>
        <begin position="262"/>
        <end position="449"/>
    </location>
</feature>
<evidence type="ECO:0000259" key="6">
    <source>
        <dbReference type="PROSITE" id="PS50600"/>
    </source>
</evidence>
<evidence type="ECO:0000256" key="2">
    <source>
        <dbReference type="ARBA" id="ARBA00022670"/>
    </source>
</evidence>
<feature type="compositionally biased region" description="Acidic residues" evidence="5">
    <location>
        <begin position="793"/>
        <end position="802"/>
    </location>
</feature>
<reference evidence="7 8" key="1">
    <citation type="submission" date="2024-02" db="EMBL/GenBank/DDBJ databases">
        <title>High-quality chromosome-scale genome assembly of Pensacola bahiagrass (Paspalum notatum Flugge var. saurae).</title>
        <authorList>
            <person name="Vega J.M."/>
            <person name="Podio M."/>
            <person name="Orjuela J."/>
            <person name="Siena L.A."/>
            <person name="Pessino S.C."/>
            <person name="Combes M.C."/>
            <person name="Mariac C."/>
            <person name="Albertini E."/>
            <person name="Pupilli F."/>
            <person name="Ortiz J.P.A."/>
            <person name="Leblanc O."/>
        </authorList>
    </citation>
    <scope>NUCLEOTIDE SEQUENCE [LARGE SCALE GENOMIC DNA]</scope>
    <source>
        <strain evidence="7">R1</strain>
        <tissue evidence="7">Leaf</tissue>
    </source>
</reference>
<feature type="region of interest" description="Disordered" evidence="5">
    <location>
        <begin position="503"/>
        <end position="523"/>
    </location>
</feature>
<evidence type="ECO:0000256" key="4">
    <source>
        <dbReference type="ARBA" id="ARBA00022807"/>
    </source>
</evidence>
<dbReference type="PROSITE" id="PS50600">
    <property type="entry name" value="ULP_PROTEASE"/>
    <property type="match status" value="1"/>
</dbReference>
<keyword evidence="2" id="KW-0645">Protease</keyword>
<dbReference type="GO" id="GO:0006508">
    <property type="term" value="P:proteolysis"/>
    <property type="evidence" value="ECO:0007669"/>
    <property type="project" value="UniProtKB-KW"/>
</dbReference>
<dbReference type="GO" id="GO:0008234">
    <property type="term" value="F:cysteine-type peptidase activity"/>
    <property type="evidence" value="ECO:0007669"/>
    <property type="project" value="UniProtKB-KW"/>
</dbReference>
<dbReference type="InterPro" id="IPR038765">
    <property type="entry name" value="Papain-like_cys_pep_sf"/>
</dbReference>
<dbReference type="SUPFAM" id="SSF54001">
    <property type="entry name" value="Cysteine proteinases"/>
    <property type="match status" value="1"/>
</dbReference>
<gene>
    <name evidence="7" type="ORF">U9M48_037389</name>
</gene>
<dbReference type="Gene3D" id="3.30.310.130">
    <property type="entry name" value="Ubiquitin-related"/>
    <property type="match status" value="1"/>
</dbReference>
<feature type="compositionally biased region" description="Acidic residues" evidence="5">
    <location>
        <begin position="727"/>
        <end position="736"/>
    </location>
</feature>
<name>A0AAQ3UFI1_PASNO</name>
<dbReference type="PANTHER" id="PTHR46915">
    <property type="entry name" value="UBIQUITIN-LIKE PROTEASE 4-RELATED"/>
    <property type="match status" value="1"/>
</dbReference>
<evidence type="ECO:0000256" key="5">
    <source>
        <dbReference type="SAM" id="MobiDB-lite"/>
    </source>
</evidence>
<evidence type="ECO:0000313" key="7">
    <source>
        <dbReference type="EMBL" id="WVZ91185.1"/>
    </source>
</evidence>
<dbReference type="EMBL" id="CP144752">
    <property type="protein sequence ID" value="WVZ91185.1"/>
    <property type="molecule type" value="Genomic_DNA"/>
</dbReference>
<dbReference type="Pfam" id="PF02902">
    <property type="entry name" value="Peptidase_C48"/>
    <property type="match status" value="1"/>
</dbReference>
<dbReference type="Proteomes" id="UP001341281">
    <property type="component" value="Chromosome 08"/>
</dbReference>
<feature type="compositionally biased region" description="Basic and acidic residues" evidence="5">
    <location>
        <begin position="1"/>
        <end position="10"/>
    </location>
</feature>
<keyword evidence="3" id="KW-0378">Hydrolase</keyword>
<protein>
    <recommendedName>
        <fullName evidence="6">Ubiquitin-like protease family profile domain-containing protein</fullName>
    </recommendedName>
</protein>
<keyword evidence="4" id="KW-0788">Thiol protease</keyword>
<feature type="region of interest" description="Disordered" evidence="5">
    <location>
        <begin position="572"/>
        <end position="810"/>
    </location>
</feature>
<feature type="region of interest" description="Disordered" evidence="5">
    <location>
        <begin position="938"/>
        <end position="962"/>
    </location>
</feature>
<comment type="similarity">
    <text evidence="1">Belongs to the peptidase C48 family.</text>
</comment>
<dbReference type="Gene3D" id="1.10.418.20">
    <property type="match status" value="1"/>
</dbReference>
<feature type="compositionally biased region" description="Acidic residues" evidence="5">
    <location>
        <begin position="632"/>
        <end position="642"/>
    </location>
</feature>
<feature type="region of interest" description="Disordered" evidence="5">
    <location>
        <begin position="1"/>
        <end position="209"/>
    </location>
</feature>
<sequence length="996" mass="108420">MGRIEIDWKEVFGATSSSLGREHDVDFGESPSPSSAKRAQPARASSSGDERPRPRPRGSPRRRFEGLKNELEQRCAGERRPRAQADDGARRPVTRACAKAAGDLGPEARSAAEKVYLFNSEDEDGEYESHKYRPKSPPPSCGKKNYGKLPLIKRRPGQRNPIPVEKMYSSQPCSAALSRKRPKDHTDDPEEPYHGKLQRSGKFAPRRNFNLRRRKQLRDSSNLHSQKVQDVVELDDDEVQCETSDRKNVPKIYYPSRDNPEVELTSSDIECLDPGQFLSSPVINYYIQYIKKTKLSSEDCREKFYIFNTYFYGKLEETLGRTVDFSKLRRWWKGVNILNKSYIILPIHGAAHWSLVIICIPGKESISGPIILHLDSLGIHSSTKILNTAGRFLEEEWRYSKQNPSSDTSIPETAWEALPRNVHKEQVQVPQQPNAYDCGIFMLYYIERFIREAPERFTIDRRDMFNRCWFKPEDASELRLRIRKLLVEEFESARMDDAMSDAAASEPERSINGGEFEVDAPSDSSEMVEEVGLELGNTGKSNEGINVAALEEESGESGDAVKGNEGIKVAALEESSGNSGDARKSIEGINVLEPEELIGESGDAGMSIEGINVADSEEASGESGGAGKSMEDIDVADSEEAREESGGAGKSMEGIDVADSEEASEESGGAGKGMDGIDVADSEEASGEPGHSGKSMKGVDVADLEEASGDSEDAGKSNTMEGINVADSEEASEESGDAVKSMEGINVADSEEASGESGDTVKSMEGIDGADSEETIGESGDAGKSMEGINVADSEEASEESGDAVKTTEGIAVAKSDEGSMVNDAGVTKAGIVVAASEAIVKLVDAGETEDGVEVASPEEESVQPRNAYKNMEGLSKVAALDAAPTSSKRDDRKPACSVLPEAVPCFDAVKGKEGAVKVGSVSSKTEKETGPVVILPPERPQNNKVVTPKAPTPDVVCDSCDSDTDPKIRVLGVHRRHVPRRKEVWYRFRYIDLDD</sequence>
<feature type="compositionally biased region" description="Acidic residues" evidence="5">
    <location>
        <begin position="656"/>
        <end position="665"/>
    </location>
</feature>
<dbReference type="InterPro" id="IPR003653">
    <property type="entry name" value="Peptidase_C48_C"/>
</dbReference>
<keyword evidence="8" id="KW-1185">Reference proteome</keyword>
<evidence type="ECO:0000256" key="3">
    <source>
        <dbReference type="ARBA" id="ARBA00022801"/>
    </source>
</evidence>
<accession>A0AAQ3UFI1</accession>
<organism evidence="7 8">
    <name type="scientific">Paspalum notatum var. saurae</name>
    <dbReference type="NCBI Taxonomy" id="547442"/>
    <lineage>
        <taxon>Eukaryota</taxon>
        <taxon>Viridiplantae</taxon>
        <taxon>Streptophyta</taxon>
        <taxon>Embryophyta</taxon>
        <taxon>Tracheophyta</taxon>
        <taxon>Spermatophyta</taxon>
        <taxon>Magnoliopsida</taxon>
        <taxon>Liliopsida</taxon>
        <taxon>Poales</taxon>
        <taxon>Poaceae</taxon>
        <taxon>PACMAD clade</taxon>
        <taxon>Panicoideae</taxon>
        <taxon>Andropogonodae</taxon>
        <taxon>Paspaleae</taxon>
        <taxon>Paspalinae</taxon>
        <taxon>Paspalum</taxon>
    </lineage>
</organism>
<feature type="compositionally biased region" description="Acidic residues" evidence="5">
    <location>
        <begin position="702"/>
        <end position="712"/>
    </location>
</feature>
<feature type="compositionally biased region" description="Basic and acidic residues" evidence="5">
    <location>
        <begin position="62"/>
        <end position="90"/>
    </location>
</feature>
<evidence type="ECO:0000313" key="8">
    <source>
        <dbReference type="Proteomes" id="UP001341281"/>
    </source>
</evidence>
<dbReference type="GO" id="GO:0016926">
    <property type="term" value="P:protein desumoylation"/>
    <property type="evidence" value="ECO:0007669"/>
    <property type="project" value="UniProtKB-ARBA"/>
</dbReference>
<feature type="compositionally biased region" description="Acidic residues" evidence="5">
    <location>
        <begin position="848"/>
        <end position="862"/>
    </location>
</feature>
<feature type="region of interest" description="Disordered" evidence="5">
    <location>
        <begin position="848"/>
        <end position="867"/>
    </location>
</feature>